<keyword evidence="7" id="KW-1185">Reference proteome</keyword>
<dbReference type="Proteomes" id="UP001642260">
    <property type="component" value="Unassembled WGS sequence"/>
</dbReference>
<dbReference type="Gene3D" id="1.20.1280.170">
    <property type="entry name" value="Exocyst complex component Exo70"/>
    <property type="match status" value="1"/>
</dbReference>
<accession>A0ABC8LUJ0</accession>
<dbReference type="PANTHER" id="PTHR12542">
    <property type="entry name" value="EXOCYST COMPLEX PROTEIN EXO70"/>
    <property type="match status" value="1"/>
</dbReference>
<feature type="domain" description="Exocyst complex subunit Exo70 C-terminal" evidence="5">
    <location>
        <begin position="126"/>
        <end position="278"/>
    </location>
</feature>
<organism evidence="6 7">
    <name type="scientific">Eruca vesicaria subsp. sativa</name>
    <name type="common">Garden rocket</name>
    <name type="synonym">Eruca sativa</name>
    <dbReference type="NCBI Taxonomy" id="29727"/>
    <lineage>
        <taxon>Eukaryota</taxon>
        <taxon>Viridiplantae</taxon>
        <taxon>Streptophyta</taxon>
        <taxon>Embryophyta</taxon>
        <taxon>Tracheophyta</taxon>
        <taxon>Spermatophyta</taxon>
        <taxon>Magnoliopsida</taxon>
        <taxon>eudicotyledons</taxon>
        <taxon>Gunneridae</taxon>
        <taxon>Pentapetalae</taxon>
        <taxon>rosids</taxon>
        <taxon>malvids</taxon>
        <taxon>Brassicales</taxon>
        <taxon>Brassicaceae</taxon>
        <taxon>Brassiceae</taxon>
        <taxon>Eruca</taxon>
    </lineage>
</organism>
<comment type="similarity">
    <text evidence="1 3">Belongs to the EXO70 family.</text>
</comment>
<keyword evidence="3" id="KW-0653">Protein transport</keyword>
<dbReference type="SUPFAM" id="SSF74788">
    <property type="entry name" value="Cullin repeat-like"/>
    <property type="match status" value="1"/>
</dbReference>
<keyword evidence="2 3" id="KW-0813">Transport</keyword>
<dbReference type="GO" id="GO:0006887">
    <property type="term" value="P:exocytosis"/>
    <property type="evidence" value="ECO:0007669"/>
    <property type="project" value="UniProtKB-KW"/>
</dbReference>
<feature type="region of interest" description="Disordered" evidence="4">
    <location>
        <begin position="1"/>
        <end position="24"/>
    </location>
</feature>
<evidence type="ECO:0000313" key="6">
    <source>
        <dbReference type="EMBL" id="CAH8387508.1"/>
    </source>
</evidence>
<dbReference type="EMBL" id="CAKOAT010751820">
    <property type="protein sequence ID" value="CAH8387508.1"/>
    <property type="molecule type" value="Genomic_DNA"/>
</dbReference>
<dbReference type="InterPro" id="IPR046364">
    <property type="entry name" value="Exo70_C"/>
</dbReference>
<evidence type="ECO:0000256" key="2">
    <source>
        <dbReference type="ARBA" id="ARBA00022448"/>
    </source>
</evidence>
<name>A0ABC8LUJ0_ERUVS</name>
<evidence type="ECO:0000313" key="7">
    <source>
        <dbReference type="Proteomes" id="UP001642260"/>
    </source>
</evidence>
<evidence type="ECO:0000256" key="3">
    <source>
        <dbReference type="RuleBase" id="RU365026"/>
    </source>
</evidence>
<sequence length="279" mass="31742">MFPGESFRDGKAEANGRREREGERGRHGVLEAAFTGLGQVLCFVWRESGEIVVDLVRPEVISDLKNIAYTMVGSGYERECIQVCTMVRKEALDEFLYDHEVEKLSTEDVLKMDWATLNANIKKWIYLVSEKSLNSQIFGEVNEFGLTCFVDTVKAAVMRLLNFGEAVSLVPRQPGRLFRILEMYELVSEFLPEIDALFLDQLGSTVRTEYREVMRRLGDCARAMFLEFKSAIASDVSSHPFPGGAVHPFTNYVMNYLMALTDFSQTLDSLLMEHEDEET</sequence>
<dbReference type="InterPro" id="IPR016159">
    <property type="entry name" value="Cullin_repeat-like_dom_sf"/>
</dbReference>
<comment type="function">
    <text evidence="3">Component of the exocyst complex.</text>
</comment>
<dbReference type="AlphaFoldDB" id="A0ABC8LUJ0"/>
<dbReference type="PANTHER" id="PTHR12542:SF49">
    <property type="entry name" value="EXOCYST SUBUNIT EXO70 FAMILY PROTEIN"/>
    <property type="match status" value="1"/>
</dbReference>
<evidence type="ECO:0000256" key="1">
    <source>
        <dbReference type="ARBA" id="ARBA00006756"/>
    </source>
</evidence>
<reference evidence="6 7" key="1">
    <citation type="submission" date="2022-03" db="EMBL/GenBank/DDBJ databases">
        <authorList>
            <person name="Macdonald S."/>
            <person name="Ahmed S."/>
            <person name="Newling K."/>
        </authorList>
    </citation>
    <scope>NUCLEOTIDE SEQUENCE [LARGE SCALE GENOMIC DNA]</scope>
</reference>
<keyword evidence="3" id="KW-0268">Exocytosis</keyword>
<dbReference type="GO" id="GO:0015031">
    <property type="term" value="P:protein transport"/>
    <property type="evidence" value="ECO:0007669"/>
    <property type="project" value="UniProtKB-KW"/>
</dbReference>
<evidence type="ECO:0000256" key="4">
    <source>
        <dbReference type="SAM" id="MobiDB-lite"/>
    </source>
</evidence>
<protein>
    <recommendedName>
        <fullName evidence="3">Exocyst subunit Exo70 family protein</fullName>
    </recommendedName>
</protein>
<dbReference type="InterPro" id="IPR004140">
    <property type="entry name" value="Exo70"/>
</dbReference>
<evidence type="ECO:0000259" key="5">
    <source>
        <dbReference type="Pfam" id="PF03081"/>
    </source>
</evidence>
<gene>
    <name evidence="6" type="ORF">ERUC_LOCUS39991</name>
</gene>
<proteinExistence type="inferred from homology"/>
<dbReference type="Pfam" id="PF03081">
    <property type="entry name" value="Exo70_C"/>
    <property type="match status" value="1"/>
</dbReference>
<comment type="caution">
    <text evidence="6">The sequence shown here is derived from an EMBL/GenBank/DDBJ whole genome shotgun (WGS) entry which is preliminary data.</text>
</comment>